<dbReference type="AlphaFoldDB" id="A0AAD8NQM8"/>
<keyword evidence="2" id="KW-1185">Reference proteome</keyword>
<sequence>MCETQNLHSVSSRLHKSSASHHCFRRRMISLRSNGRVVAVTATTAITVITINDVATMVAAANAVANPSVYANAQVRTVDQATLNVVQNANAFTNNIVKVTSTPLVLPTQLTM</sequence>
<evidence type="ECO:0000313" key="2">
    <source>
        <dbReference type="Proteomes" id="UP001229421"/>
    </source>
</evidence>
<gene>
    <name evidence="1" type="ORF">QVD17_20030</name>
</gene>
<evidence type="ECO:0000313" key="1">
    <source>
        <dbReference type="EMBL" id="KAK1424695.1"/>
    </source>
</evidence>
<dbReference type="EMBL" id="JAUHHV010000005">
    <property type="protein sequence ID" value="KAK1424695.1"/>
    <property type="molecule type" value="Genomic_DNA"/>
</dbReference>
<accession>A0AAD8NQM8</accession>
<protein>
    <submittedName>
        <fullName evidence="1">Uncharacterized protein</fullName>
    </submittedName>
</protein>
<dbReference type="Proteomes" id="UP001229421">
    <property type="component" value="Unassembled WGS sequence"/>
</dbReference>
<proteinExistence type="predicted"/>
<comment type="caution">
    <text evidence="1">The sequence shown here is derived from an EMBL/GenBank/DDBJ whole genome shotgun (WGS) entry which is preliminary data.</text>
</comment>
<organism evidence="1 2">
    <name type="scientific">Tagetes erecta</name>
    <name type="common">African marigold</name>
    <dbReference type="NCBI Taxonomy" id="13708"/>
    <lineage>
        <taxon>Eukaryota</taxon>
        <taxon>Viridiplantae</taxon>
        <taxon>Streptophyta</taxon>
        <taxon>Embryophyta</taxon>
        <taxon>Tracheophyta</taxon>
        <taxon>Spermatophyta</taxon>
        <taxon>Magnoliopsida</taxon>
        <taxon>eudicotyledons</taxon>
        <taxon>Gunneridae</taxon>
        <taxon>Pentapetalae</taxon>
        <taxon>asterids</taxon>
        <taxon>campanulids</taxon>
        <taxon>Asterales</taxon>
        <taxon>Asteraceae</taxon>
        <taxon>Asteroideae</taxon>
        <taxon>Heliantheae alliance</taxon>
        <taxon>Tageteae</taxon>
        <taxon>Tagetes</taxon>
    </lineage>
</organism>
<name>A0AAD8NQM8_TARER</name>
<reference evidence="1" key="1">
    <citation type="journal article" date="2023" name="bioRxiv">
        <title>Improved chromosome-level genome assembly for marigold (Tagetes erecta).</title>
        <authorList>
            <person name="Jiang F."/>
            <person name="Yuan L."/>
            <person name="Wang S."/>
            <person name="Wang H."/>
            <person name="Xu D."/>
            <person name="Wang A."/>
            <person name="Fan W."/>
        </authorList>
    </citation>
    <scope>NUCLEOTIDE SEQUENCE</scope>
    <source>
        <strain evidence="1">WSJ</strain>
        <tissue evidence="1">Leaf</tissue>
    </source>
</reference>